<feature type="region of interest" description="Disordered" evidence="1">
    <location>
        <begin position="210"/>
        <end position="237"/>
    </location>
</feature>
<keyword evidence="2" id="KW-0812">Transmembrane</keyword>
<feature type="transmembrane region" description="Helical" evidence="2">
    <location>
        <begin position="175"/>
        <end position="195"/>
    </location>
</feature>
<dbReference type="Proteomes" id="UP000053937">
    <property type="component" value="Unassembled WGS sequence"/>
</dbReference>
<keyword evidence="2" id="KW-1133">Transmembrane helix</keyword>
<dbReference type="AlphaFoldDB" id="A0A101J577"/>
<gene>
    <name evidence="3" type="ORF">ASB62_08995</name>
</gene>
<accession>A0A101J577</accession>
<reference evidence="3 4" key="1">
    <citation type="submission" date="2015-10" db="EMBL/GenBank/DDBJ databases">
        <title>Draft Genome Sequence of Chlorobium limicola strain Frasassi Growing under Artificial Lighting in the Frasassi Cave System.</title>
        <authorList>
            <person name="Mansor M."/>
            <person name="Macalady J."/>
        </authorList>
    </citation>
    <scope>NUCLEOTIDE SEQUENCE [LARGE SCALE GENOMIC DNA]</scope>
    <source>
        <strain evidence="3 4">Frasassi</strain>
    </source>
</reference>
<keyword evidence="4" id="KW-1185">Reference proteome</keyword>
<proteinExistence type="predicted"/>
<dbReference type="RefSeq" id="WP_059139555.1">
    <property type="nucleotide sequence ID" value="NZ_LMBR01000229.1"/>
</dbReference>
<evidence type="ECO:0000313" key="4">
    <source>
        <dbReference type="Proteomes" id="UP000053937"/>
    </source>
</evidence>
<protein>
    <recommendedName>
        <fullName evidence="5">SPOR domain-containing protein</fullName>
    </recommendedName>
</protein>
<comment type="caution">
    <text evidence="3">The sequence shown here is derived from an EMBL/GenBank/DDBJ whole genome shotgun (WGS) entry which is preliminary data.</text>
</comment>
<dbReference type="EMBL" id="LMBR01000229">
    <property type="protein sequence ID" value="KUL20438.1"/>
    <property type="molecule type" value="Genomic_DNA"/>
</dbReference>
<dbReference type="OrthoDB" id="594082at2"/>
<evidence type="ECO:0000313" key="3">
    <source>
        <dbReference type="EMBL" id="KUL20438.1"/>
    </source>
</evidence>
<evidence type="ECO:0008006" key="5">
    <source>
        <dbReference type="Google" id="ProtNLM"/>
    </source>
</evidence>
<evidence type="ECO:0000256" key="2">
    <source>
        <dbReference type="SAM" id="Phobius"/>
    </source>
</evidence>
<keyword evidence="2" id="KW-0472">Membrane</keyword>
<name>A0A101J577_CHLLI</name>
<organism evidence="3 4">
    <name type="scientific">Chlorobium limicola</name>
    <dbReference type="NCBI Taxonomy" id="1092"/>
    <lineage>
        <taxon>Bacteria</taxon>
        <taxon>Pseudomonadati</taxon>
        <taxon>Chlorobiota</taxon>
        <taxon>Chlorobiia</taxon>
        <taxon>Chlorobiales</taxon>
        <taxon>Chlorobiaceae</taxon>
        <taxon>Chlorobium/Pelodictyon group</taxon>
        <taxon>Chlorobium</taxon>
    </lineage>
</organism>
<sequence length="334" mass="36819">MKFQPGTDSTSSPAASSGQSAEHYLPLLSGGMRAELIGKRSVMVCGLGSFILRHYPARRRSGKGGMEYLPPGNRVVFEAGTVSRQVFTELMLSRLPIDRAEAERLSDIFPAFFRSRLHENGEIVFPGFGRIFTENGQSRFEPDTALEDLLNSEYRNMGPIALSYSEPEMPFWKRLLVPAAAIVVLVLVTAGLLFLSGRRNPLPDAATVLQQAPVRHSPDREPSLPDNSLTKRAGTPAPETGVLLEKGEYTVVLATFLSKRTAEKELAGYTVPGTRVFIWPVTGRGKNYYRLAAGRFAGSGEALAWKDSTDFGRFRDIYIQQANRRVVLHGEEGL</sequence>
<evidence type="ECO:0000256" key="1">
    <source>
        <dbReference type="SAM" id="MobiDB-lite"/>
    </source>
</evidence>